<dbReference type="Proteomes" id="UP000039324">
    <property type="component" value="Unassembled WGS sequence"/>
</dbReference>
<keyword evidence="1" id="KW-1133">Transmembrane helix</keyword>
<feature type="transmembrane region" description="Helical" evidence="1">
    <location>
        <begin position="272"/>
        <end position="290"/>
    </location>
</feature>
<evidence type="ECO:0000313" key="5">
    <source>
        <dbReference type="Proteomes" id="UP000290189"/>
    </source>
</evidence>
<proteinExistence type="predicted"/>
<feature type="transmembrane region" description="Helical" evidence="1">
    <location>
        <begin position="104"/>
        <end position="125"/>
    </location>
</feature>
<feature type="transmembrane region" description="Helical" evidence="1">
    <location>
        <begin position="218"/>
        <end position="235"/>
    </location>
</feature>
<evidence type="ECO:0000313" key="2">
    <source>
        <dbReference type="EMBL" id="CEO95998.1"/>
    </source>
</evidence>
<keyword evidence="4" id="KW-1185">Reference proteome</keyword>
<reference evidence="2 4" key="1">
    <citation type="submission" date="2015-02" db="EMBL/GenBank/DDBJ databases">
        <authorList>
            <person name="Chooi Y.-H."/>
        </authorList>
    </citation>
    <scope>NUCLEOTIDE SEQUENCE [LARGE SCALE GENOMIC DNA]</scope>
    <source>
        <strain evidence="2">E3</strain>
    </source>
</reference>
<sequence length="331" mass="36035">MGSTQPTWTLLARTRELRHRLVLSQPTWVQPSILAAGGVLIVIDGLALVVLVAHLDAVKGGGYLQVFALYPVLSAISFLYCTAPELLQPTARPRISLKTDQRQLGGAIAICHIWFAIIWAYIYMLQLAGPAISPMLMAVLSVFTALLYWAFLILQPPPGTNEVADTHLLTGQPFVSADPDDASKATSFKLTAMIGWIATGFHLIATCTAVVLEHGAGLLLPAGLVAAAASAWVLVLVPHYIVLVASAASFQFACFYTQFLCEKQPQVFQFRLQQASFLTLSLTFLAMAAWRKFSSTKKSDRVRPADLESYQDTHKFAIAVEDDTLLQAESS</sequence>
<geneLocation type="mitochondrion" evidence="3"/>
<reference evidence="3 5" key="2">
    <citation type="submission" date="2018-03" db="EMBL/GenBank/DDBJ databases">
        <authorList>
            <person name="Fogelqvist J."/>
        </authorList>
    </citation>
    <scope>NUCLEOTIDE SEQUENCE [LARGE SCALE GENOMIC DNA]</scope>
</reference>
<gene>
    <name evidence="2" type="ORF">PBRA_004688</name>
    <name evidence="3" type="ORF">PLBR_LOCUS672</name>
</gene>
<protein>
    <submittedName>
        <fullName evidence="2">Uncharacterized protein</fullName>
    </submittedName>
</protein>
<dbReference type="AlphaFoldDB" id="A0A0G4ILE0"/>
<feature type="transmembrane region" description="Helical" evidence="1">
    <location>
        <begin position="193"/>
        <end position="212"/>
    </location>
</feature>
<dbReference type="EMBL" id="CDSF01000046">
    <property type="protein sequence ID" value="CEO95998.1"/>
    <property type="molecule type" value="Genomic_DNA"/>
</dbReference>
<evidence type="ECO:0000313" key="4">
    <source>
        <dbReference type="Proteomes" id="UP000039324"/>
    </source>
</evidence>
<evidence type="ECO:0000313" key="3">
    <source>
        <dbReference type="EMBL" id="SPQ93457.1"/>
    </source>
</evidence>
<dbReference type="EMBL" id="OVEO01000001">
    <property type="protein sequence ID" value="SPQ93457.1"/>
    <property type="molecule type" value="Genomic_DNA"/>
</dbReference>
<accession>A0A0G4ILE0</accession>
<keyword evidence="1" id="KW-0812">Transmembrane</keyword>
<keyword evidence="1" id="KW-0472">Membrane</keyword>
<feature type="transmembrane region" description="Helical" evidence="1">
    <location>
        <begin position="33"/>
        <end position="55"/>
    </location>
</feature>
<evidence type="ECO:0000256" key="1">
    <source>
        <dbReference type="SAM" id="Phobius"/>
    </source>
</evidence>
<keyword evidence="3" id="KW-0496">Mitochondrion</keyword>
<name>A0A0G4ILE0_PLABS</name>
<feature type="transmembrane region" description="Helical" evidence="1">
    <location>
        <begin position="131"/>
        <end position="154"/>
    </location>
</feature>
<dbReference type="Proteomes" id="UP000290189">
    <property type="component" value="Unassembled WGS sequence"/>
</dbReference>
<feature type="transmembrane region" description="Helical" evidence="1">
    <location>
        <begin position="61"/>
        <end position="83"/>
    </location>
</feature>
<organism evidence="2 4">
    <name type="scientific">Plasmodiophora brassicae</name>
    <name type="common">Clubroot disease agent</name>
    <dbReference type="NCBI Taxonomy" id="37360"/>
    <lineage>
        <taxon>Eukaryota</taxon>
        <taxon>Sar</taxon>
        <taxon>Rhizaria</taxon>
        <taxon>Endomyxa</taxon>
        <taxon>Phytomyxea</taxon>
        <taxon>Plasmodiophorida</taxon>
        <taxon>Plasmodiophoridae</taxon>
        <taxon>Plasmodiophora</taxon>
    </lineage>
</organism>